<comment type="caution">
    <text evidence="1">The sequence shown here is derived from an EMBL/GenBank/DDBJ whole genome shotgun (WGS) entry which is preliminary data.</text>
</comment>
<dbReference type="AlphaFoldDB" id="K2QNN2"/>
<accession>K2QNN2</accession>
<evidence type="ECO:0000313" key="1">
    <source>
        <dbReference type="EMBL" id="EKF56522.1"/>
    </source>
</evidence>
<protein>
    <recommendedName>
        <fullName evidence="3">1,4-alpha-glucan branching enzyme</fullName>
    </recommendedName>
</protein>
<proteinExistence type="predicted"/>
<dbReference type="EMBL" id="AMSG01000002">
    <property type="protein sequence ID" value="EKF56522.1"/>
    <property type="molecule type" value="Genomic_DNA"/>
</dbReference>
<dbReference type="OrthoDB" id="9808866at2"/>
<dbReference type="STRING" id="555500.I215_03328"/>
<dbReference type="eggNOG" id="ENOG5032Y6R">
    <property type="taxonomic scope" value="Bacteria"/>
</dbReference>
<dbReference type="RefSeq" id="WP_008990541.1">
    <property type="nucleotide sequence ID" value="NZ_AMSG01000002.1"/>
</dbReference>
<name>K2QNN2_9FLAO</name>
<sequence length="94" mass="11190">MEKIHALATTDQTKIIRWIEKRGGKPAILETKDKKPSAHRLLKIKFKDTKNTDLSTISWDNFFKIFEKNKLEFLFQEADKDGDQSRFFKFIQKK</sequence>
<organism evidence="1 2">
    <name type="scientific">Galbibacter marinus</name>
    <dbReference type="NCBI Taxonomy" id="555500"/>
    <lineage>
        <taxon>Bacteria</taxon>
        <taxon>Pseudomonadati</taxon>
        <taxon>Bacteroidota</taxon>
        <taxon>Flavobacteriia</taxon>
        <taxon>Flavobacteriales</taxon>
        <taxon>Flavobacteriaceae</taxon>
        <taxon>Galbibacter</taxon>
    </lineage>
</organism>
<evidence type="ECO:0008006" key="3">
    <source>
        <dbReference type="Google" id="ProtNLM"/>
    </source>
</evidence>
<evidence type="ECO:0000313" key="2">
    <source>
        <dbReference type="Proteomes" id="UP000007364"/>
    </source>
</evidence>
<reference evidence="1 2" key="1">
    <citation type="journal article" date="2012" name="J. Bacteriol.">
        <title>Genome Sequence of Galbibacter marinum Type Strain ck-I2-15.</title>
        <authorList>
            <person name="Lai Q."/>
            <person name="Li C."/>
            <person name="Shao Z."/>
        </authorList>
    </citation>
    <scope>NUCLEOTIDE SEQUENCE [LARGE SCALE GENOMIC DNA]</scope>
    <source>
        <strain evidence="2">ck-I2-15</strain>
    </source>
</reference>
<dbReference type="Proteomes" id="UP000007364">
    <property type="component" value="Unassembled WGS sequence"/>
</dbReference>
<keyword evidence="2" id="KW-1185">Reference proteome</keyword>
<gene>
    <name evidence="1" type="ORF">I215_03328</name>
</gene>